<dbReference type="InterPro" id="IPR058912">
    <property type="entry name" value="HTH_animal"/>
</dbReference>
<evidence type="ECO:0000256" key="2">
    <source>
        <dbReference type="SAM" id="Phobius"/>
    </source>
</evidence>
<dbReference type="Pfam" id="PF00078">
    <property type="entry name" value="RVT_1"/>
    <property type="match status" value="1"/>
</dbReference>
<evidence type="ECO:0000313" key="5">
    <source>
        <dbReference type="Proteomes" id="UP001176940"/>
    </source>
</evidence>
<dbReference type="PANTHER" id="PTHR21301:SF12">
    <property type="match status" value="1"/>
</dbReference>
<dbReference type="Proteomes" id="UP001176940">
    <property type="component" value="Unassembled WGS sequence"/>
</dbReference>
<organism evidence="4 5">
    <name type="scientific">Ranitomeya imitator</name>
    <name type="common">mimic poison frog</name>
    <dbReference type="NCBI Taxonomy" id="111125"/>
    <lineage>
        <taxon>Eukaryota</taxon>
        <taxon>Metazoa</taxon>
        <taxon>Chordata</taxon>
        <taxon>Craniata</taxon>
        <taxon>Vertebrata</taxon>
        <taxon>Euteleostomi</taxon>
        <taxon>Amphibia</taxon>
        <taxon>Batrachia</taxon>
        <taxon>Anura</taxon>
        <taxon>Neobatrachia</taxon>
        <taxon>Hyloidea</taxon>
        <taxon>Dendrobatidae</taxon>
        <taxon>Dendrobatinae</taxon>
        <taxon>Ranitomeya</taxon>
    </lineage>
</organism>
<accession>A0ABN9LCI3</accession>
<proteinExistence type="predicted"/>
<dbReference type="InterPro" id="IPR000477">
    <property type="entry name" value="RT_dom"/>
</dbReference>
<reference evidence="4" key="1">
    <citation type="submission" date="2023-07" db="EMBL/GenBank/DDBJ databases">
        <authorList>
            <person name="Stuckert A."/>
        </authorList>
    </citation>
    <scope>NUCLEOTIDE SEQUENCE</scope>
</reference>
<keyword evidence="2" id="KW-0812">Transmembrane</keyword>
<keyword evidence="5" id="KW-1185">Reference proteome</keyword>
<feature type="compositionally biased region" description="Basic residues" evidence="1">
    <location>
        <begin position="48"/>
        <end position="57"/>
    </location>
</feature>
<dbReference type="PANTHER" id="PTHR21301">
    <property type="entry name" value="REVERSE TRANSCRIPTASE"/>
    <property type="match status" value="1"/>
</dbReference>
<feature type="transmembrane region" description="Helical" evidence="2">
    <location>
        <begin position="828"/>
        <end position="851"/>
    </location>
</feature>
<dbReference type="EMBL" id="CAUEEQ010011588">
    <property type="protein sequence ID" value="CAJ0935757.1"/>
    <property type="molecule type" value="Genomic_DNA"/>
</dbReference>
<feature type="domain" description="Reverse transcriptase" evidence="3">
    <location>
        <begin position="191"/>
        <end position="436"/>
    </location>
</feature>
<sequence length="852" mass="96965">MDRLLYHQKSLASAKISMKQWILQLRERLLHYVGSPTFFSQGPQGRIPPRRRTRRSKRKDDYTVTGLRNRSNFCPPRTYHASETFISLIDREINSLSHQQQLGFFPSRSNLSSTERQALTSLQTNNSIIIKPADKGGAIVVMNRTQYMDEITRQLSDTNTYGTLQKDPVTTINTKIHSLINSYLEQHTIDKKTATYLINPHPITPVFYVLPKIHKSLHNPPGRPIVASTDSILSPLSTFLEKILTPLIKNTQSFLLDTGHFLSTIRQLDTVPPGSTLVTLDVNSLYTSIQHSKGMEATKYLLQLSNMSSNAIQFCLDLLHIVLYENYFLSGDTFYVQRCGTAMGSNVAPAYANAFMNFFEITHMYTNDLFRQHILSYHRYIDDIFFIWTGTTELLMSFHSQLNFILPELQFTIHHDKKSVPFLDTRVLLDFQGHLTTDLYCKPTDCNSLLHYTSCHPRSMKNSLPRSQFNRVSRIVSDPIIRKDRLSTVAQKFQQRHYPNRLLQEEKTHALTPQSPSPPRHTVERVPFVHTYHPLIPKVHSIIRKHWPLLSKAYPDIKTFGEPVLMCTKRPPNIKDKLVRADKGSTRPNTTQKLLSSRRNGTFPCLSCAACSNVIRSENITHPRTGRSYPIKGFFTCNSNFVVYLVKCPCGLLYVGETTQRIKDRIASHKSTIRCGKTWLPLPDHFIKSRHTVAQLKFQIIEHVPRPRRDSLAYHDPSLSICFLLLAGSSGTQRVYLRAVSSQCLILSGHARDYQAGFDQTLLPGLFYTFLNLVHTVRLTWDGNQGKHRVTKRGPALSYPMFTLVTGIVGRWRAVCVRALQRPNSDAAAIRIVVGIAAASLSVTVPLAVVVM</sequence>
<name>A0ABN9LCI3_9NEOB</name>
<feature type="region of interest" description="Disordered" evidence="1">
    <location>
        <begin position="40"/>
        <end position="61"/>
    </location>
</feature>
<keyword evidence="2" id="KW-0472">Membrane</keyword>
<evidence type="ECO:0000259" key="3">
    <source>
        <dbReference type="PROSITE" id="PS50878"/>
    </source>
</evidence>
<keyword evidence="2" id="KW-1133">Transmembrane helix</keyword>
<gene>
    <name evidence="4" type="ORF">RIMI_LOCUS6442896</name>
</gene>
<dbReference type="Pfam" id="PF26215">
    <property type="entry name" value="HTH_animal"/>
    <property type="match status" value="1"/>
</dbReference>
<evidence type="ECO:0000313" key="4">
    <source>
        <dbReference type="EMBL" id="CAJ0935757.1"/>
    </source>
</evidence>
<comment type="caution">
    <text evidence="4">The sequence shown here is derived from an EMBL/GenBank/DDBJ whole genome shotgun (WGS) entry which is preliminary data.</text>
</comment>
<dbReference type="PROSITE" id="PS50878">
    <property type="entry name" value="RT_POL"/>
    <property type="match status" value="1"/>
</dbReference>
<evidence type="ECO:0000256" key="1">
    <source>
        <dbReference type="SAM" id="MobiDB-lite"/>
    </source>
</evidence>
<feature type="transmembrane region" description="Helical" evidence="2">
    <location>
        <begin position="797"/>
        <end position="816"/>
    </location>
</feature>
<protein>
    <recommendedName>
        <fullName evidence="3">Reverse transcriptase domain-containing protein</fullName>
    </recommendedName>
</protein>